<feature type="non-terminal residue" evidence="2">
    <location>
        <position position="282"/>
    </location>
</feature>
<dbReference type="AlphaFoldDB" id="X1M7K0"/>
<dbReference type="GO" id="GO:0016881">
    <property type="term" value="F:acid-amino acid ligase activity"/>
    <property type="evidence" value="ECO:0007669"/>
    <property type="project" value="TreeGrafter"/>
</dbReference>
<comment type="caution">
    <text evidence="2">The sequence shown here is derived from an EMBL/GenBank/DDBJ whole genome shotgun (WGS) entry which is preliminary data.</text>
</comment>
<evidence type="ECO:0000313" key="2">
    <source>
        <dbReference type="EMBL" id="GAI10665.1"/>
    </source>
</evidence>
<reference evidence="2" key="1">
    <citation type="journal article" date="2014" name="Front. Microbiol.">
        <title>High frequency of phylogenetically diverse reductive dehalogenase-homologous genes in deep subseafloor sedimentary metagenomes.</title>
        <authorList>
            <person name="Kawai M."/>
            <person name="Futagami T."/>
            <person name="Toyoda A."/>
            <person name="Takaki Y."/>
            <person name="Nishi S."/>
            <person name="Hori S."/>
            <person name="Arai W."/>
            <person name="Tsubouchi T."/>
            <person name="Morono Y."/>
            <person name="Uchiyama I."/>
            <person name="Ito T."/>
            <person name="Fujiyama A."/>
            <person name="Inagaki F."/>
            <person name="Takami H."/>
        </authorList>
    </citation>
    <scope>NUCLEOTIDE SEQUENCE</scope>
    <source>
        <strain evidence="2">Expedition CK06-06</strain>
    </source>
</reference>
<dbReference type="Gene3D" id="3.40.50.12780">
    <property type="entry name" value="N-terminal domain of ligase-like"/>
    <property type="match status" value="1"/>
</dbReference>
<protein>
    <recommendedName>
        <fullName evidence="1">GH3 middle domain-containing protein</fullName>
    </recommendedName>
</protein>
<dbReference type="InterPro" id="IPR042099">
    <property type="entry name" value="ANL_N_sf"/>
</dbReference>
<dbReference type="InterPro" id="IPR055377">
    <property type="entry name" value="GH3_M"/>
</dbReference>
<feature type="non-terminal residue" evidence="2">
    <location>
        <position position="1"/>
    </location>
</feature>
<sequence length="282" mass="32642">LVYVGEMFRQGAINIDNHFLLSHPRACGRFIKGLIKSKLAHRPMLPKDLWSLKVIVGGGTDSATFRKRVEELWGRCPLELYAGTEGGIYATQTWDYEGMTFIPNLNFFEFIPEREWFKWQLDRSYQPKTVLLDEVKAGENYEIVFTNLHGGIMTRYRPGDMVRITSRRNEKLNIDIPQMVFEKRADELIVIFGFGHLTEKLIWEAIENTGIPYVDWTARKEVIEDKPALHIYLELKGNYIASEQIVAASVYDELEKLDSVYHFNLHKFAYGDAISFLGLKPI</sequence>
<dbReference type="Pfam" id="PF23571">
    <property type="entry name" value="GH3_M"/>
    <property type="match status" value="1"/>
</dbReference>
<evidence type="ECO:0000259" key="1">
    <source>
        <dbReference type="Pfam" id="PF23571"/>
    </source>
</evidence>
<dbReference type="SUPFAM" id="SSF56801">
    <property type="entry name" value="Acetyl-CoA synthetase-like"/>
    <property type="match status" value="1"/>
</dbReference>
<dbReference type="GO" id="GO:0005737">
    <property type="term" value="C:cytoplasm"/>
    <property type="evidence" value="ECO:0007669"/>
    <property type="project" value="TreeGrafter"/>
</dbReference>
<dbReference type="EMBL" id="BARV01010308">
    <property type="protein sequence ID" value="GAI10665.1"/>
    <property type="molecule type" value="Genomic_DNA"/>
</dbReference>
<gene>
    <name evidence="2" type="ORF">S06H3_20005</name>
</gene>
<feature type="domain" description="GH3 middle" evidence="1">
    <location>
        <begin position="100"/>
        <end position="170"/>
    </location>
</feature>
<dbReference type="PANTHER" id="PTHR31901:SF9">
    <property type="entry name" value="GH3 DOMAIN-CONTAINING PROTEIN"/>
    <property type="match status" value="1"/>
</dbReference>
<proteinExistence type="predicted"/>
<accession>X1M7K0</accession>
<dbReference type="InterPro" id="IPR004993">
    <property type="entry name" value="GH3"/>
</dbReference>
<name>X1M7K0_9ZZZZ</name>
<dbReference type="PANTHER" id="PTHR31901">
    <property type="entry name" value="GH3 DOMAIN-CONTAINING PROTEIN"/>
    <property type="match status" value="1"/>
</dbReference>
<organism evidence="2">
    <name type="scientific">marine sediment metagenome</name>
    <dbReference type="NCBI Taxonomy" id="412755"/>
    <lineage>
        <taxon>unclassified sequences</taxon>
        <taxon>metagenomes</taxon>
        <taxon>ecological metagenomes</taxon>
    </lineage>
</organism>